<dbReference type="EMBL" id="JAQIZT010000001">
    <property type="protein sequence ID" value="KAJ7009440.1"/>
    <property type="molecule type" value="Genomic_DNA"/>
</dbReference>
<proteinExistence type="predicted"/>
<sequence>MYSDGEERHGNLQVCQYCASFSIQNENIYFEIRALILSHMENPRILSVFFLYIKTFSSCMIPFDPSSILYQNAFHKKLRIFPLTSFKWSIFTVCPGRKQMRCRLSSGWKKDPYPRAHDNPREEAEFATTCDVLSGQLNVEGNVYAPCLSTLCMHSNLIQRATS</sequence>
<dbReference type="Proteomes" id="UP001164929">
    <property type="component" value="Chromosome 1"/>
</dbReference>
<reference evidence="1 2" key="1">
    <citation type="journal article" date="2023" name="Mol. Ecol. Resour.">
        <title>Chromosome-level genome assembly of a triploid poplar Populus alba 'Berolinensis'.</title>
        <authorList>
            <person name="Chen S."/>
            <person name="Yu Y."/>
            <person name="Wang X."/>
            <person name="Wang S."/>
            <person name="Zhang T."/>
            <person name="Zhou Y."/>
            <person name="He R."/>
            <person name="Meng N."/>
            <person name="Wang Y."/>
            <person name="Liu W."/>
            <person name="Liu Z."/>
            <person name="Liu J."/>
            <person name="Guo Q."/>
            <person name="Huang H."/>
            <person name="Sederoff R.R."/>
            <person name="Wang G."/>
            <person name="Qu G."/>
            <person name="Chen S."/>
        </authorList>
    </citation>
    <scope>NUCLEOTIDE SEQUENCE [LARGE SCALE GENOMIC DNA]</scope>
    <source>
        <strain evidence="1">SC-2020</strain>
    </source>
</reference>
<protein>
    <submittedName>
        <fullName evidence="1">Uncharacterized protein</fullName>
    </submittedName>
</protein>
<keyword evidence="2" id="KW-1185">Reference proteome</keyword>
<name>A0AAD6WE65_9ROSI</name>
<evidence type="ECO:0000313" key="1">
    <source>
        <dbReference type="EMBL" id="KAJ7009440.1"/>
    </source>
</evidence>
<organism evidence="1 2">
    <name type="scientific">Populus alba x Populus x berolinensis</name>
    <dbReference type="NCBI Taxonomy" id="444605"/>
    <lineage>
        <taxon>Eukaryota</taxon>
        <taxon>Viridiplantae</taxon>
        <taxon>Streptophyta</taxon>
        <taxon>Embryophyta</taxon>
        <taxon>Tracheophyta</taxon>
        <taxon>Spermatophyta</taxon>
        <taxon>Magnoliopsida</taxon>
        <taxon>eudicotyledons</taxon>
        <taxon>Gunneridae</taxon>
        <taxon>Pentapetalae</taxon>
        <taxon>rosids</taxon>
        <taxon>fabids</taxon>
        <taxon>Malpighiales</taxon>
        <taxon>Salicaceae</taxon>
        <taxon>Saliceae</taxon>
        <taxon>Populus</taxon>
    </lineage>
</organism>
<dbReference type="AlphaFoldDB" id="A0AAD6WE65"/>
<gene>
    <name evidence="1" type="ORF">NC653_000197</name>
</gene>
<comment type="caution">
    <text evidence="1">The sequence shown here is derived from an EMBL/GenBank/DDBJ whole genome shotgun (WGS) entry which is preliminary data.</text>
</comment>
<accession>A0AAD6WE65</accession>
<evidence type="ECO:0000313" key="2">
    <source>
        <dbReference type="Proteomes" id="UP001164929"/>
    </source>
</evidence>